<accession>A0A835LIC4</accession>
<gene>
    <name evidence="1" type="ORF">IFM89_017334</name>
</gene>
<dbReference type="EMBL" id="JADFTS010000008">
    <property type="protein sequence ID" value="KAF9592764.1"/>
    <property type="molecule type" value="Genomic_DNA"/>
</dbReference>
<proteinExistence type="predicted"/>
<protein>
    <submittedName>
        <fullName evidence="1">Uncharacterized protein</fullName>
    </submittedName>
</protein>
<keyword evidence="2" id="KW-1185">Reference proteome</keyword>
<evidence type="ECO:0000313" key="1">
    <source>
        <dbReference type="EMBL" id="KAF9592764.1"/>
    </source>
</evidence>
<reference evidence="1 2" key="1">
    <citation type="submission" date="2020-10" db="EMBL/GenBank/DDBJ databases">
        <title>The Coptis chinensis genome and diversification of protoberbering-type alkaloids.</title>
        <authorList>
            <person name="Wang B."/>
            <person name="Shu S."/>
            <person name="Song C."/>
            <person name="Liu Y."/>
        </authorList>
    </citation>
    <scope>NUCLEOTIDE SEQUENCE [LARGE SCALE GENOMIC DNA]</scope>
    <source>
        <strain evidence="1">HL-2020</strain>
        <tissue evidence="1">Leaf</tissue>
    </source>
</reference>
<dbReference type="PANTHER" id="PTHR43991:SF12">
    <property type="entry name" value="WD REPEAT PROTEIN (AFU_ORTHOLOGUE AFUA_8G05640)"/>
    <property type="match status" value="1"/>
</dbReference>
<comment type="caution">
    <text evidence="1">The sequence shown here is derived from an EMBL/GenBank/DDBJ whole genome shotgun (WGS) entry which is preliminary data.</text>
</comment>
<organism evidence="1 2">
    <name type="scientific">Coptis chinensis</name>
    <dbReference type="NCBI Taxonomy" id="261450"/>
    <lineage>
        <taxon>Eukaryota</taxon>
        <taxon>Viridiplantae</taxon>
        <taxon>Streptophyta</taxon>
        <taxon>Embryophyta</taxon>
        <taxon>Tracheophyta</taxon>
        <taxon>Spermatophyta</taxon>
        <taxon>Magnoliopsida</taxon>
        <taxon>Ranunculales</taxon>
        <taxon>Ranunculaceae</taxon>
        <taxon>Coptidoideae</taxon>
        <taxon>Coptis</taxon>
    </lineage>
</organism>
<dbReference type="SUPFAM" id="SSF82171">
    <property type="entry name" value="DPP6 N-terminal domain-like"/>
    <property type="match status" value="1"/>
</dbReference>
<dbReference type="Proteomes" id="UP000631114">
    <property type="component" value="Unassembled WGS sequence"/>
</dbReference>
<sequence length="170" mass="18940">MMLLWVFDTENFVCLGLFTFPWSVNNTSVSPDEKLLAVLGDNVNCLIADAHSGKVSTSAFGTALPPIGSSNFQSKTLQLRGTILPLPHTTLIEYIPVRTSIRVCSEDVTFDELHGILLSEEITITDRQRITKSRLLKLFRPDSRAGVQETNDQRVGRYLTGLKKSIRDDS</sequence>
<dbReference type="OrthoDB" id="20669at2759"/>
<name>A0A835LIC4_9MAGN</name>
<evidence type="ECO:0000313" key="2">
    <source>
        <dbReference type="Proteomes" id="UP000631114"/>
    </source>
</evidence>
<dbReference type="AlphaFoldDB" id="A0A835LIC4"/>
<dbReference type="PANTHER" id="PTHR43991">
    <property type="entry name" value="WD REPEAT PROTEIN (AFU_ORTHOLOGUE AFUA_8G05640)-RELATED"/>
    <property type="match status" value="1"/>
</dbReference>